<dbReference type="PANTHER" id="PTHR21860:SF2">
    <property type="entry name" value="GENERAL TRANSCRIPTION FACTOR 3C POLYPEPTIDE 6"/>
    <property type="match status" value="1"/>
</dbReference>
<organism evidence="3 4">
    <name type="scientific">Choanephora cucurbitarum</name>
    <dbReference type="NCBI Taxonomy" id="101091"/>
    <lineage>
        <taxon>Eukaryota</taxon>
        <taxon>Fungi</taxon>
        <taxon>Fungi incertae sedis</taxon>
        <taxon>Mucoromycota</taxon>
        <taxon>Mucoromycotina</taxon>
        <taxon>Mucoromycetes</taxon>
        <taxon>Mucorales</taxon>
        <taxon>Mucorineae</taxon>
        <taxon>Choanephoraceae</taxon>
        <taxon>Choanephoroideae</taxon>
        <taxon>Choanephora</taxon>
    </lineage>
</organism>
<dbReference type="InterPro" id="IPR019481">
    <property type="entry name" value="TFIIIC_triple_barrel"/>
</dbReference>
<dbReference type="EMBL" id="LUGH01000667">
    <property type="protein sequence ID" value="OBZ83414.1"/>
    <property type="molecule type" value="Genomic_DNA"/>
</dbReference>
<reference evidence="3 4" key="1">
    <citation type="submission" date="2016-03" db="EMBL/GenBank/DDBJ databases">
        <title>Choanephora cucurbitarum.</title>
        <authorList>
            <person name="Min B."/>
            <person name="Park H."/>
            <person name="Park J.-H."/>
            <person name="Shin H.-D."/>
            <person name="Choi I.-G."/>
        </authorList>
    </citation>
    <scope>NUCLEOTIDE SEQUENCE [LARGE SCALE GENOMIC DNA]</scope>
    <source>
        <strain evidence="3 4">KUS-F28377</strain>
    </source>
</reference>
<gene>
    <name evidence="3" type="ORF">A0J61_08534</name>
</gene>
<dbReference type="STRING" id="101091.A0A1C7N7W0"/>
<evidence type="ECO:0000259" key="2">
    <source>
        <dbReference type="Pfam" id="PF10419"/>
    </source>
</evidence>
<keyword evidence="4" id="KW-1185">Reference proteome</keyword>
<dbReference type="AlphaFoldDB" id="A0A1C7N7W0"/>
<dbReference type="PANTHER" id="PTHR21860">
    <property type="entry name" value="TRANSCRIPTION INITIATION FACTOR IIIC TFIIIC , POLYPEPTIDE 6-RELATED"/>
    <property type="match status" value="1"/>
</dbReference>
<feature type="domain" description="Transcription factor TFIIIC triple barrel" evidence="2">
    <location>
        <begin position="8"/>
        <end position="118"/>
    </location>
</feature>
<sequence length="145" mass="16517">MDYEDEYEEETTYVVFDLGNTVTSDYLEKTAEAGGCRIIGMEEGTPLLQLGNITLEGTIDETIGSHLMFEMKEVQPEDNTGLLPLLSSMRSDEAETKQQKLELKYTCSTETIVNYDAVMLQPKRNPVEQHAQQQEQEQEQEQQES</sequence>
<dbReference type="InterPro" id="IPR042771">
    <property type="entry name" value="GTF3C6-like"/>
</dbReference>
<accession>A0A1C7N7W0</accession>
<dbReference type="Gene3D" id="2.60.40.4370">
    <property type="match status" value="1"/>
</dbReference>
<feature type="compositionally biased region" description="Acidic residues" evidence="1">
    <location>
        <begin position="136"/>
        <end position="145"/>
    </location>
</feature>
<proteinExistence type="predicted"/>
<dbReference type="Pfam" id="PF10419">
    <property type="entry name" value="TFIIIC_sub6"/>
    <property type="match status" value="1"/>
</dbReference>
<evidence type="ECO:0000313" key="4">
    <source>
        <dbReference type="Proteomes" id="UP000093000"/>
    </source>
</evidence>
<dbReference type="GO" id="GO:0006383">
    <property type="term" value="P:transcription by RNA polymerase III"/>
    <property type="evidence" value="ECO:0007669"/>
    <property type="project" value="InterPro"/>
</dbReference>
<name>A0A1C7N7W0_9FUNG</name>
<dbReference type="OrthoDB" id="1877767at2759"/>
<dbReference type="Proteomes" id="UP000093000">
    <property type="component" value="Unassembled WGS sequence"/>
</dbReference>
<dbReference type="InParanoid" id="A0A1C7N7W0"/>
<feature type="region of interest" description="Disordered" evidence="1">
    <location>
        <begin position="123"/>
        <end position="145"/>
    </location>
</feature>
<comment type="caution">
    <text evidence="3">The sequence shown here is derived from an EMBL/GenBank/DDBJ whole genome shotgun (WGS) entry which is preliminary data.</text>
</comment>
<evidence type="ECO:0000313" key="3">
    <source>
        <dbReference type="EMBL" id="OBZ83414.1"/>
    </source>
</evidence>
<dbReference type="GO" id="GO:0000127">
    <property type="term" value="C:transcription factor TFIIIC complex"/>
    <property type="evidence" value="ECO:0007669"/>
    <property type="project" value="TreeGrafter"/>
</dbReference>
<protein>
    <recommendedName>
        <fullName evidence="2">Transcription factor TFIIIC triple barrel domain-containing protein</fullName>
    </recommendedName>
</protein>
<evidence type="ECO:0000256" key="1">
    <source>
        <dbReference type="SAM" id="MobiDB-lite"/>
    </source>
</evidence>